<feature type="non-terminal residue" evidence="2">
    <location>
        <position position="155"/>
    </location>
</feature>
<dbReference type="Proteomes" id="UP000187203">
    <property type="component" value="Unassembled WGS sequence"/>
</dbReference>
<dbReference type="EMBL" id="AWUE01020801">
    <property type="protein sequence ID" value="OMO65870.1"/>
    <property type="molecule type" value="Genomic_DNA"/>
</dbReference>
<evidence type="ECO:0000313" key="2">
    <source>
        <dbReference type="EMBL" id="OMO65870.1"/>
    </source>
</evidence>
<name>A0A1R3H6H8_9ROSI</name>
<sequence length="155" mass="15849">MERGGGYRGRGTGGRGGGYRGGDRGRGRGMGRGRGRDGDSGGDQPSYQRVSGQGQGGFQWNQTNSQVGPDQGTGPAPTRAGHTGGGRGGRGMWLPRPHLQEGPSLSNVPGSARHDGGAGGSDGGPWRRQWGTGPAQSPGPQIREPALTRPTQPLS</sequence>
<feature type="compositionally biased region" description="Polar residues" evidence="1">
    <location>
        <begin position="45"/>
        <end position="68"/>
    </location>
</feature>
<keyword evidence="3" id="KW-1185">Reference proteome</keyword>
<feature type="region of interest" description="Disordered" evidence="1">
    <location>
        <begin position="1"/>
        <end position="155"/>
    </location>
</feature>
<accession>A0A1R3H6H8</accession>
<gene>
    <name evidence="2" type="ORF">COLO4_30950</name>
</gene>
<protein>
    <submittedName>
        <fullName evidence="2">Uncharacterized protein</fullName>
    </submittedName>
</protein>
<feature type="compositionally biased region" description="Low complexity" evidence="1">
    <location>
        <begin position="72"/>
        <end position="81"/>
    </location>
</feature>
<feature type="compositionally biased region" description="Gly residues" evidence="1">
    <location>
        <begin position="82"/>
        <end position="91"/>
    </location>
</feature>
<reference evidence="3" key="1">
    <citation type="submission" date="2013-09" db="EMBL/GenBank/DDBJ databases">
        <title>Corchorus olitorius genome sequencing.</title>
        <authorList>
            <person name="Alam M."/>
            <person name="Haque M.S."/>
            <person name="Islam M.S."/>
            <person name="Emdad E.M."/>
            <person name="Islam M.M."/>
            <person name="Ahmed B."/>
            <person name="Halim A."/>
            <person name="Hossen Q.M.M."/>
            <person name="Hossain M.Z."/>
            <person name="Ahmed R."/>
            <person name="Khan M.M."/>
            <person name="Islam R."/>
            <person name="Rashid M.M."/>
            <person name="Khan S.A."/>
            <person name="Rahman M.S."/>
            <person name="Alam M."/>
            <person name="Yahiya A.S."/>
            <person name="Khan M.S."/>
            <person name="Azam M.S."/>
            <person name="Haque T."/>
            <person name="Lashkar M.Z.H."/>
            <person name="Akhand A.I."/>
            <person name="Morshed G."/>
            <person name="Roy S."/>
            <person name="Uddin K.S."/>
            <person name="Rabeya T."/>
            <person name="Hossain A.S."/>
            <person name="Chowdhury A."/>
            <person name="Snigdha A.R."/>
            <person name="Mortoza M.S."/>
            <person name="Matin S.A."/>
            <person name="Hoque S.M.E."/>
            <person name="Islam M.K."/>
            <person name="Roy D.K."/>
            <person name="Haider R."/>
            <person name="Moosa M.M."/>
            <person name="Elias S.M."/>
            <person name="Hasan A.M."/>
            <person name="Jahan S."/>
            <person name="Shafiuddin M."/>
            <person name="Mahmood N."/>
            <person name="Shommy N.S."/>
        </authorList>
    </citation>
    <scope>NUCLEOTIDE SEQUENCE [LARGE SCALE GENOMIC DNA]</scope>
    <source>
        <strain evidence="3">cv. O-4</strain>
    </source>
</reference>
<dbReference type="STRING" id="93759.A0A1R3H6H8"/>
<proteinExistence type="predicted"/>
<dbReference type="AlphaFoldDB" id="A0A1R3H6H8"/>
<evidence type="ECO:0000313" key="3">
    <source>
        <dbReference type="Proteomes" id="UP000187203"/>
    </source>
</evidence>
<feature type="compositionally biased region" description="Gly residues" evidence="1">
    <location>
        <begin position="1"/>
        <end position="20"/>
    </location>
</feature>
<organism evidence="2 3">
    <name type="scientific">Corchorus olitorius</name>
    <dbReference type="NCBI Taxonomy" id="93759"/>
    <lineage>
        <taxon>Eukaryota</taxon>
        <taxon>Viridiplantae</taxon>
        <taxon>Streptophyta</taxon>
        <taxon>Embryophyta</taxon>
        <taxon>Tracheophyta</taxon>
        <taxon>Spermatophyta</taxon>
        <taxon>Magnoliopsida</taxon>
        <taxon>eudicotyledons</taxon>
        <taxon>Gunneridae</taxon>
        <taxon>Pentapetalae</taxon>
        <taxon>rosids</taxon>
        <taxon>malvids</taxon>
        <taxon>Malvales</taxon>
        <taxon>Malvaceae</taxon>
        <taxon>Grewioideae</taxon>
        <taxon>Apeibeae</taxon>
        <taxon>Corchorus</taxon>
    </lineage>
</organism>
<evidence type="ECO:0000256" key="1">
    <source>
        <dbReference type="SAM" id="MobiDB-lite"/>
    </source>
</evidence>
<comment type="caution">
    <text evidence="2">The sequence shown here is derived from an EMBL/GenBank/DDBJ whole genome shotgun (WGS) entry which is preliminary data.</text>
</comment>